<organism evidence="4 5">
    <name type="scientific">Monascus purpureus</name>
    <name type="common">Red mold</name>
    <name type="synonym">Monascus anka</name>
    <dbReference type="NCBI Taxonomy" id="5098"/>
    <lineage>
        <taxon>Eukaryota</taxon>
        <taxon>Fungi</taxon>
        <taxon>Dikarya</taxon>
        <taxon>Ascomycota</taxon>
        <taxon>Pezizomycotina</taxon>
        <taxon>Eurotiomycetes</taxon>
        <taxon>Eurotiomycetidae</taxon>
        <taxon>Eurotiales</taxon>
        <taxon>Aspergillaceae</taxon>
        <taxon>Monascus</taxon>
    </lineage>
</organism>
<keyword evidence="1" id="KW-0805">Transcription regulation</keyword>
<evidence type="ECO:0000313" key="4">
    <source>
        <dbReference type="EMBL" id="TQB68057.1"/>
    </source>
</evidence>
<gene>
    <name evidence="4" type="ORF">MPDQ_004065</name>
</gene>
<feature type="region of interest" description="Disordered" evidence="3">
    <location>
        <begin position="1"/>
        <end position="145"/>
    </location>
</feature>
<feature type="compositionally biased region" description="Pro residues" evidence="3">
    <location>
        <begin position="554"/>
        <end position="578"/>
    </location>
</feature>
<dbReference type="Pfam" id="PF08624">
    <property type="entry name" value="CRC_subunit"/>
    <property type="match status" value="1"/>
</dbReference>
<feature type="compositionally biased region" description="Polar residues" evidence="3">
    <location>
        <begin position="475"/>
        <end position="487"/>
    </location>
</feature>
<dbReference type="GO" id="GO:0031490">
    <property type="term" value="F:chromatin DNA binding"/>
    <property type="evidence" value="ECO:0007669"/>
    <property type="project" value="TreeGrafter"/>
</dbReference>
<evidence type="ECO:0008006" key="6">
    <source>
        <dbReference type="Google" id="ProtNLM"/>
    </source>
</evidence>
<feature type="region of interest" description="Disordered" evidence="3">
    <location>
        <begin position="378"/>
        <end position="408"/>
    </location>
</feature>
<feature type="region of interest" description="Disordered" evidence="3">
    <location>
        <begin position="507"/>
        <end position="631"/>
    </location>
</feature>
<dbReference type="STRING" id="5098.A0A507QM73"/>
<dbReference type="Proteomes" id="UP000319663">
    <property type="component" value="Unassembled WGS sequence"/>
</dbReference>
<protein>
    <recommendedName>
        <fullName evidence="6">Nuclear localization protein</fullName>
    </recommendedName>
</protein>
<evidence type="ECO:0000256" key="2">
    <source>
        <dbReference type="ARBA" id="ARBA00023163"/>
    </source>
</evidence>
<reference evidence="4 5" key="1">
    <citation type="submission" date="2019-06" db="EMBL/GenBank/DDBJ databases">
        <title>Wine fermentation using esterase from Monascus purpureus.</title>
        <authorList>
            <person name="Geng C."/>
            <person name="Zhang Y."/>
        </authorList>
    </citation>
    <scope>NUCLEOTIDE SEQUENCE [LARGE SCALE GENOMIC DNA]</scope>
    <source>
        <strain evidence="4">HQ1</strain>
    </source>
</reference>
<feature type="compositionally biased region" description="Low complexity" evidence="3">
    <location>
        <begin position="445"/>
        <end position="474"/>
    </location>
</feature>
<dbReference type="PANTHER" id="PTHR22597:SF5">
    <property type="entry name" value="LOCALIZATION PROTEIN, PUTATIVE (AFU_ORTHOLOGUE AFUA_1G10600)-RELATED"/>
    <property type="match status" value="1"/>
</dbReference>
<comment type="caution">
    <text evidence="4">The sequence shown here is derived from an EMBL/GenBank/DDBJ whole genome shotgun (WGS) entry which is preliminary data.</text>
</comment>
<dbReference type="PANTHER" id="PTHR22597">
    <property type="entry name" value="POLYCOMB GROUP PROTEIN"/>
    <property type="match status" value="1"/>
</dbReference>
<dbReference type="EMBL" id="VIFY01000258">
    <property type="protein sequence ID" value="TQB68057.1"/>
    <property type="molecule type" value="Genomic_DNA"/>
</dbReference>
<evidence type="ECO:0000256" key="1">
    <source>
        <dbReference type="ARBA" id="ARBA00023015"/>
    </source>
</evidence>
<evidence type="ECO:0000313" key="5">
    <source>
        <dbReference type="Proteomes" id="UP000319663"/>
    </source>
</evidence>
<feature type="compositionally biased region" description="Polar residues" evidence="3">
    <location>
        <begin position="396"/>
        <end position="408"/>
    </location>
</feature>
<dbReference type="GO" id="GO:0016586">
    <property type="term" value="C:RSC-type complex"/>
    <property type="evidence" value="ECO:0007669"/>
    <property type="project" value="TreeGrafter"/>
</dbReference>
<feature type="compositionally biased region" description="Low complexity" evidence="3">
    <location>
        <begin position="1"/>
        <end position="14"/>
    </location>
</feature>
<feature type="compositionally biased region" description="Basic and acidic residues" evidence="3">
    <location>
        <begin position="67"/>
        <end position="88"/>
    </location>
</feature>
<feature type="compositionally biased region" description="Polar residues" evidence="3">
    <location>
        <begin position="34"/>
        <end position="60"/>
    </location>
</feature>
<feature type="region of interest" description="Disordered" evidence="3">
    <location>
        <begin position="444"/>
        <end position="487"/>
    </location>
</feature>
<feature type="compositionally biased region" description="Basic residues" evidence="3">
    <location>
        <begin position="89"/>
        <end position="100"/>
    </location>
</feature>
<dbReference type="OrthoDB" id="5598844at2759"/>
<proteinExistence type="predicted"/>
<feature type="compositionally biased region" description="Polar residues" evidence="3">
    <location>
        <begin position="507"/>
        <end position="529"/>
    </location>
</feature>
<keyword evidence="5" id="KW-1185">Reference proteome</keyword>
<name>A0A507QM73_MONPU</name>
<accession>A0A507QM73</accession>
<sequence length="729" mass="78487">MYGSSNSASATANNDIGDDLADGLGTINPAALNNDVNHSNNVASVLPSPSLTATTNNTNPRGVKRSRSPEHPDDAQTDGHDGVSDDHGRRKRGRPPKIHRPTASESSTSGVVPANIQTPRMQSQSFPPQSIVSPPLTSPPEKTTPTKTLIKALPTVRDHTTDQLNEGGDEYIPKEFDEAGEKKVDAMGYLQGGREYKCRTFRVPLRGDKLFMLATECARVLGYRDSYLLFNKNRSLHKIIASQIEKDDLIQQDILPYSYRSRQIAIVTARSMFRQFGSRVIVNGRRVRDDYWESKARKQGFTEEDLAGEKRPGAAKARDAAAAAEAANASLLPTFAHGDVIYSNDSLEAMPNLPLGAASSMSLSSLALNNLATTTDDPRLKEYTSLPRSRHEMTGQPYQDRSQPSSAAEIMNQASHTADFNKILSSQRSLRQKGLEDFYMRQREASASAASSEEQQRQLQSQQSQPPPTAIAQQRQSQHFDSSVSTAQPLQSQVVSAGMVNSENMIPQQPSMMTSQGGFSQPGLPQTASPIRGMPVGMRPDLMQRSALSTGTPQTPPYGYPPQPQQLWGQPPPQPQPSAPHAVGMSPYAAQVHAPPQQGPSLVHQSQQPPHPSQSPRNQPRTAIPPHLQQSFPLPHQVSQQQQMASMGFPATATAYPAMVANRAMYPSAQASGGQPFIAGNTPQSALAGIAGMNAGGISGWPSNPGAPMQPGNPAQGQSGSPLGGWSGY</sequence>
<feature type="compositionally biased region" description="Low complexity" evidence="3">
    <location>
        <begin position="604"/>
        <end position="621"/>
    </location>
</feature>
<keyword evidence="2" id="KW-0804">Transcription</keyword>
<feature type="compositionally biased region" description="Polar residues" evidence="3">
    <location>
        <begin position="103"/>
        <end position="132"/>
    </location>
</feature>
<evidence type="ECO:0000256" key="3">
    <source>
        <dbReference type="SAM" id="MobiDB-lite"/>
    </source>
</evidence>
<feature type="region of interest" description="Disordered" evidence="3">
    <location>
        <begin position="699"/>
        <end position="729"/>
    </location>
</feature>
<dbReference type="InterPro" id="IPR013933">
    <property type="entry name" value="CRC_Rsc7/Swp82"/>
</dbReference>
<dbReference type="AlphaFoldDB" id="A0A507QM73"/>
<feature type="compositionally biased region" description="Low complexity" evidence="3">
    <location>
        <begin position="133"/>
        <end position="145"/>
    </location>
</feature>